<dbReference type="Gene3D" id="1.10.238.20">
    <property type="entry name" value="Pheromone/general odorant binding protein domain"/>
    <property type="match status" value="1"/>
</dbReference>
<protein>
    <submittedName>
        <fullName evidence="6">Odorant binding protein 2</fullName>
    </submittedName>
</protein>
<dbReference type="InterPro" id="IPR006170">
    <property type="entry name" value="PBP/GOBP"/>
</dbReference>
<evidence type="ECO:0000256" key="5">
    <source>
        <dbReference type="SAM" id="SignalP"/>
    </source>
</evidence>
<dbReference type="PANTHER" id="PTHR11857">
    <property type="entry name" value="ODORANT BINDING PROTEIN-RELATED"/>
    <property type="match status" value="1"/>
</dbReference>
<comment type="subcellular location">
    <subcellularLocation>
        <location evidence="1">Secreted</location>
    </subcellularLocation>
</comment>
<dbReference type="GO" id="GO:0005549">
    <property type="term" value="F:odorant binding"/>
    <property type="evidence" value="ECO:0007669"/>
    <property type="project" value="InterPro"/>
</dbReference>
<gene>
    <name evidence="6" type="primary">OBP2</name>
</gene>
<evidence type="ECO:0000256" key="1">
    <source>
        <dbReference type="ARBA" id="ARBA00004613"/>
    </source>
</evidence>
<reference evidence="6" key="1">
    <citation type="submission" date="2020-01" db="EMBL/GenBank/DDBJ databases">
        <authorList>
            <person name="Zhong Y."/>
        </authorList>
    </citation>
    <scope>NUCLEOTIDE SEQUENCE</scope>
</reference>
<organism evidence="6">
    <name type="scientific">Trissolcus japonicus</name>
    <dbReference type="NCBI Taxonomy" id="1388796"/>
    <lineage>
        <taxon>Eukaryota</taxon>
        <taxon>Metazoa</taxon>
        <taxon>Ecdysozoa</taxon>
        <taxon>Arthropoda</taxon>
        <taxon>Hexapoda</taxon>
        <taxon>Insecta</taxon>
        <taxon>Pterygota</taxon>
        <taxon>Neoptera</taxon>
        <taxon>Endopterygota</taxon>
        <taxon>Hymenoptera</taxon>
        <taxon>Apocrita</taxon>
        <taxon>Proctotrupomorpha</taxon>
        <taxon>Platygastroidea</taxon>
        <taxon>Scelionidae</taxon>
        <taxon>Telenominae</taxon>
        <taxon>Trissolcus</taxon>
    </lineage>
</organism>
<dbReference type="CDD" id="cd23992">
    <property type="entry name" value="PBP_GOBP"/>
    <property type="match status" value="1"/>
</dbReference>
<dbReference type="SMR" id="A0A7G6J4J8"/>
<dbReference type="FunFam" id="1.10.238.20:FF:000001">
    <property type="entry name" value="General odorant-binding protein lush"/>
    <property type="match status" value="1"/>
</dbReference>
<dbReference type="InterPro" id="IPR036728">
    <property type="entry name" value="PBP_GOBP_sf"/>
</dbReference>
<proteinExistence type="evidence at transcript level"/>
<dbReference type="SUPFAM" id="SSF47565">
    <property type="entry name" value="Insect pheromone/odorant-binding proteins"/>
    <property type="match status" value="1"/>
</dbReference>
<sequence length="142" mass="15901">MSRTFFNAVVCVAVLQATLVIAKRPDFIDDDMMEMIKEDKTQCMQEHGTTEDMIEKASERNVANDPHITCYISCMLTRLGMMTDDGVIDADMMLSVIPDDIQDVAAKVLDTCGTLTGADKCEKMYNAVQCIINNCPEMWFIV</sequence>
<accession>A0A7G6J4J8</accession>
<evidence type="ECO:0000256" key="3">
    <source>
        <dbReference type="ARBA" id="ARBA00022525"/>
    </source>
</evidence>
<evidence type="ECO:0000256" key="4">
    <source>
        <dbReference type="ARBA" id="ARBA00022729"/>
    </source>
</evidence>
<dbReference type="AlphaFoldDB" id="A0A7G6J4J8"/>
<dbReference type="GO" id="GO:0005615">
    <property type="term" value="C:extracellular space"/>
    <property type="evidence" value="ECO:0007669"/>
    <property type="project" value="TreeGrafter"/>
</dbReference>
<feature type="chain" id="PRO_5028866648" evidence="5">
    <location>
        <begin position="23"/>
        <end position="142"/>
    </location>
</feature>
<dbReference type="Pfam" id="PF01395">
    <property type="entry name" value="PBP_GOBP"/>
    <property type="match status" value="1"/>
</dbReference>
<dbReference type="SMART" id="SM00708">
    <property type="entry name" value="PhBP"/>
    <property type="match status" value="1"/>
</dbReference>
<keyword evidence="3" id="KW-0964">Secreted</keyword>
<keyword evidence="4 5" id="KW-0732">Signal</keyword>
<evidence type="ECO:0000313" key="6">
    <source>
        <dbReference type="EMBL" id="QNC49767.1"/>
    </source>
</evidence>
<name>A0A7G6J4J8_9HYME</name>
<feature type="signal peptide" evidence="5">
    <location>
        <begin position="1"/>
        <end position="22"/>
    </location>
</feature>
<dbReference type="EMBL" id="MN923522">
    <property type="protein sequence ID" value="QNC49767.1"/>
    <property type="molecule type" value="mRNA"/>
</dbReference>
<dbReference type="PANTHER" id="PTHR11857:SF43">
    <property type="entry name" value="GEO07291P1-RELATED"/>
    <property type="match status" value="1"/>
</dbReference>
<comment type="similarity">
    <text evidence="2">Belongs to the PBP/GOBP family.</text>
</comment>
<evidence type="ECO:0000256" key="2">
    <source>
        <dbReference type="ARBA" id="ARBA00008098"/>
    </source>
</evidence>
<dbReference type="GO" id="GO:0007608">
    <property type="term" value="P:sensory perception of smell"/>
    <property type="evidence" value="ECO:0007669"/>
    <property type="project" value="TreeGrafter"/>
</dbReference>